<dbReference type="Proteomes" id="UP000265520">
    <property type="component" value="Unassembled WGS sequence"/>
</dbReference>
<comment type="caution">
    <text evidence="3">The sequence shown here is derived from an EMBL/GenBank/DDBJ whole genome shotgun (WGS) entry which is preliminary data.</text>
</comment>
<keyword evidence="4" id="KW-1185">Reference proteome</keyword>
<feature type="coiled-coil region" evidence="1">
    <location>
        <begin position="13"/>
        <end position="43"/>
    </location>
</feature>
<protein>
    <submittedName>
        <fullName evidence="3">Syntaxin-121-like</fullName>
    </submittedName>
</protein>
<evidence type="ECO:0000256" key="1">
    <source>
        <dbReference type="SAM" id="Coils"/>
    </source>
</evidence>
<feature type="non-terminal residue" evidence="3">
    <location>
        <position position="54"/>
    </location>
</feature>
<evidence type="ECO:0000313" key="4">
    <source>
        <dbReference type="Proteomes" id="UP000265520"/>
    </source>
</evidence>
<reference evidence="3 4" key="1">
    <citation type="journal article" date="2018" name="Front. Plant Sci.">
        <title>Red Clover (Trifolium pratense) and Zigzag Clover (T. medium) - A Picture of Genomic Similarities and Differences.</title>
        <authorList>
            <person name="Dluhosova J."/>
            <person name="Istvanek J."/>
            <person name="Nedelnik J."/>
            <person name="Repkova J."/>
        </authorList>
    </citation>
    <scope>NUCLEOTIDE SEQUENCE [LARGE SCALE GENOMIC DNA]</scope>
    <source>
        <strain evidence="4">cv. 10/8</strain>
        <tissue evidence="3">Leaf</tissue>
    </source>
</reference>
<sequence>MSSPTTAQSSVHLDKFFEEVEGVKEELKELDRLYENLRASHERSKTLHSAKSVK</sequence>
<dbReference type="AlphaFoldDB" id="A0A392V4E9"/>
<evidence type="ECO:0000259" key="2">
    <source>
        <dbReference type="Pfam" id="PF00804"/>
    </source>
</evidence>
<dbReference type="Pfam" id="PF00804">
    <property type="entry name" value="Syntaxin"/>
    <property type="match status" value="1"/>
</dbReference>
<proteinExistence type="predicted"/>
<keyword evidence="1" id="KW-0175">Coiled coil</keyword>
<dbReference type="EMBL" id="LXQA011060105">
    <property type="protein sequence ID" value="MCI83146.1"/>
    <property type="molecule type" value="Genomic_DNA"/>
</dbReference>
<organism evidence="3 4">
    <name type="scientific">Trifolium medium</name>
    <dbReference type="NCBI Taxonomy" id="97028"/>
    <lineage>
        <taxon>Eukaryota</taxon>
        <taxon>Viridiplantae</taxon>
        <taxon>Streptophyta</taxon>
        <taxon>Embryophyta</taxon>
        <taxon>Tracheophyta</taxon>
        <taxon>Spermatophyta</taxon>
        <taxon>Magnoliopsida</taxon>
        <taxon>eudicotyledons</taxon>
        <taxon>Gunneridae</taxon>
        <taxon>Pentapetalae</taxon>
        <taxon>rosids</taxon>
        <taxon>fabids</taxon>
        <taxon>Fabales</taxon>
        <taxon>Fabaceae</taxon>
        <taxon>Papilionoideae</taxon>
        <taxon>50 kb inversion clade</taxon>
        <taxon>NPAAA clade</taxon>
        <taxon>Hologalegina</taxon>
        <taxon>IRL clade</taxon>
        <taxon>Trifolieae</taxon>
        <taxon>Trifolium</taxon>
    </lineage>
</organism>
<name>A0A392V4E9_9FABA</name>
<dbReference type="Gene3D" id="1.20.58.70">
    <property type="match status" value="1"/>
</dbReference>
<dbReference type="InterPro" id="IPR006011">
    <property type="entry name" value="Syntaxin_N"/>
</dbReference>
<feature type="domain" description="Syntaxin N-terminal" evidence="2">
    <location>
        <begin position="12"/>
        <end position="54"/>
    </location>
</feature>
<evidence type="ECO:0000313" key="3">
    <source>
        <dbReference type="EMBL" id="MCI83146.1"/>
    </source>
</evidence>
<accession>A0A392V4E9</accession>
<dbReference type="GO" id="GO:0016020">
    <property type="term" value="C:membrane"/>
    <property type="evidence" value="ECO:0007669"/>
    <property type="project" value="InterPro"/>
</dbReference>